<keyword evidence="3" id="KW-0547">Nucleotide-binding</keyword>
<feature type="compositionally biased region" description="Low complexity" evidence="7">
    <location>
        <begin position="308"/>
        <end position="332"/>
    </location>
</feature>
<gene>
    <name evidence="9" type="ORF">GCM10023171_17760</name>
</gene>
<evidence type="ECO:0000313" key="10">
    <source>
        <dbReference type="Proteomes" id="UP001500731"/>
    </source>
</evidence>
<dbReference type="InterPro" id="IPR010488">
    <property type="entry name" value="Zeta_toxin_domain"/>
</dbReference>
<comment type="catalytic activity">
    <reaction evidence="6">
        <text>UDP-N-acetyl-alpha-D-glucosamine + ATP = UDP-N-acetyl-alpha-D-glucosamine 3'-phosphate + ADP + H(+)</text>
        <dbReference type="Rhea" id="RHEA:32671"/>
        <dbReference type="ChEBI" id="CHEBI:15378"/>
        <dbReference type="ChEBI" id="CHEBI:30616"/>
        <dbReference type="ChEBI" id="CHEBI:57705"/>
        <dbReference type="ChEBI" id="CHEBI:64353"/>
        <dbReference type="ChEBI" id="CHEBI:456216"/>
        <dbReference type="EC" id="2.7.1.176"/>
    </reaction>
</comment>
<evidence type="ECO:0000256" key="5">
    <source>
        <dbReference type="ARBA" id="ARBA00032897"/>
    </source>
</evidence>
<keyword evidence="4" id="KW-0067">ATP-binding</keyword>
<evidence type="ECO:0000256" key="1">
    <source>
        <dbReference type="ARBA" id="ARBA00009104"/>
    </source>
</evidence>
<proteinExistence type="inferred from homology"/>
<name>A0ABP8PCR8_9MICO</name>
<dbReference type="SUPFAM" id="SSF52540">
    <property type="entry name" value="P-loop containing nucleoside triphosphate hydrolases"/>
    <property type="match status" value="1"/>
</dbReference>
<evidence type="ECO:0000256" key="6">
    <source>
        <dbReference type="ARBA" id="ARBA00048178"/>
    </source>
</evidence>
<feature type="domain" description="Zeta toxin" evidence="8">
    <location>
        <begin position="28"/>
        <end position="211"/>
    </location>
</feature>
<evidence type="ECO:0000259" key="8">
    <source>
        <dbReference type="Pfam" id="PF06414"/>
    </source>
</evidence>
<dbReference type="Gene3D" id="3.40.50.300">
    <property type="entry name" value="P-loop containing nucleotide triphosphate hydrolases"/>
    <property type="match status" value="1"/>
</dbReference>
<dbReference type="EMBL" id="BAABGP010000012">
    <property type="protein sequence ID" value="GAA4484613.1"/>
    <property type="molecule type" value="Genomic_DNA"/>
</dbReference>
<comment type="caution">
    <text evidence="9">The sequence shown here is derived from an EMBL/GenBank/DDBJ whole genome shotgun (WGS) entry which is preliminary data.</text>
</comment>
<organism evidence="9 10">
    <name type="scientific">Microbacterium panaciterrae</name>
    <dbReference type="NCBI Taxonomy" id="985759"/>
    <lineage>
        <taxon>Bacteria</taxon>
        <taxon>Bacillati</taxon>
        <taxon>Actinomycetota</taxon>
        <taxon>Actinomycetes</taxon>
        <taxon>Micrococcales</taxon>
        <taxon>Microbacteriaceae</taxon>
        <taxon>Microbacterium</taxon>
    </lineage>
</organism>
<dbReference type="InterPro" id="IPR027417">
    <property type="entry name" value="P-loop_NTPase"/>
</dbReference>
<protein>
    <recommendedName>
        <fullName evidence="5">UDP-N-acetylglucosamine kinase</fullName>
        <ecNumber evidence="2">2.7.1.176</ecNumber>
    </recommendedName>
    <alternativeName>
        <fullName evidence="5">UDP-N-acetylglucosamine kinase</fullName>
    </alternativeName>
</protein>
<dbReference type="Proteomes" id="UP001500731">
    <property type="component" value="Unassembled WGS sequence"/>
</dbReference>
<dbReference type="Pfam" id="PF06414">
    <property type="entry name" value="Zeta_toxin"/>
    <property type="match status" value="1"/>
</dbReference>
<reference evidence="10" key="1">
    <citation type="journal article" date="2019" name="Int. J. Syst. Evol. Microbiol.">
        <title>The Global Catalogue of Microorganisms (GCM) 10K type strain sequencing project: providing services to taxonomists for standard genome sequencing and annotation.</title>
        <authorList>
            <consortium name="The Broad Institute Genomics Platform"/>
            <consortium name="The Broad Institute Genome Sequencing Center for Infectious Disease"/>
            <person name="Wu L."/>
            <person name="Ma J."/>
        </authorList>
    </citation>
    <scope>NUCLEOTIDE SEQUENCE [LARGE SCALE GENOMIC DNA]</scope>
    <source>
        <strain evidence="10">JCM 17839</strain>
    </source>
</reference>
<evidence type="ECO:0000256" key="4">
    <source>
        <dbReference type="ARBA" id="ARBA00022840"/>
    </source>
</evidence>
<evidence type="ECO:0000313" key="9">
    <source>
        <dbReference type="EMBL" id="GAA4484613.1"/>
    </source>
</evidence>
<feature type="region of interest" description="Disordered" evidence="7">
    <location>
        <begin position="303"/>
        <end position="341"/>
    </location>
</feature>
<keyword evidence="10" id="KW-1185">Reference proteome</keyword>
<dbReference type="RefSeq" id="WP_345186202.1">
    <property type="nucleotide sequence ID" value="NZ_BAABGP010000012.1"/>
</dbReference>
<evidence type="ECO:0000256" key="2">
    <source>
        <dbReference type="ARBA" id="ARBA00011963"/>
    </source>
</evidence>
<evidence type="ECO:0000256" key="3">
    <source>
        <dbReference type="ARBA" id="ARBA00022741"/>
    </source>
</evidence>
<sequence length="341" mass="37314">MTEDAAWIRARFHDLIAPELFARSRPVDEPLWIGLGGQPGAGKTHGRDRALRLNNGTPVTAIIGDDLRAYHPDYRRLIREDPLAMPAATAAASARWVELALEHAQEHHYNVLVEGTFRRPEVTLNTAARFHDAGYRTHLVAIAVPPWESQLSSIERFQLDHEAGLTARWTDPAAHLAGVQGTPATLDAAADASQIDRITVVTRDGTTLFDQTRPAPLSAAADVLRDLHSTPPSHAERLEWELRRRDVVTYLQRELPHAPETAFAVRALDTYAGQLTRLHGQTAPAGPHLQNLADLNAEIRRTADRAARSASAASGSRHADPATPTVDPPADASIRRHGPQL</sequence>
<comment type="similarity">
    <text evidence="1">Belongs to the zeta toxin family.</text>
</comment>
<accession>A0ABP8PCR8</accession>
<evidence type="ECO:0000256" key="7">
    <source>
        <dbReference type="SAM" id="MobiDB-lite"/>
    </source>
</evidence>
<dbReference type="EC" id="2.7.1.176" evidence="2"/>